<keyword evidence="6" id="KW-0418">Kinase</keyword>
<dbReference type="InterPro" id="IPR051234">
    <property type="entry name" value="TAO_STE20_kinase"/>
</dbReference>
<name>A0AAN7MGG6_MYCAM</name>
<comment type="catalytic activity">
    <reaction evidence="8">
        <text>L-threonyl-[protein] + ATP = O-phospho-L-threonyl-[protein] + ADP + H(+)</text>
        <dbReference type="Rhea" id="RHEA:46608"/>
        <dbReference type="Rhea" id="RHEA-COMP:11060"/>
        <dbReference type="Rhea" id="RHEA-COMP:11605"/>
        <dbReference type="ChEBI" id="CHEBI:15378"/>
        <dbReference type="ChEBI" id="CHEBI:30013"/>
        <dbReference type="ChEBI" id="CHEBI:30616"/>
        <dbReference type="ChEBI" id="CHEBI:61977"/>
        <dbReference type="ChEBI" id="CHEBI:456216"/>
        <dbReference type="EC" id="2.7.11.1"/>
    </reaction>
</comment>
<dbReference type="EC" id="2.7.11.1" evidence="2"/>
<proteinExistence type="inferred from homology"/>
<feature type="region of interest" description="Disordered" evidence="10">
    <location>
        <begin position="128"/>
        <end position="214"/>
    </location>
</feature>
<evidence type="ECO:0000256" key="9">
    <source>
        <dbReference type="ARBA" id="ARBA00048679"/>
    </source>
</evidence>
<dbReference type="GO" id="GO:0005524">
    <property type="term" value="F:ATP binding"/>
    <property type="evidence" value="ECO:0007669"/>
    <property type="project" value="UniProtKB-KW"/>
</dbReference>
<dbReference type="AlphaFoldDB" id="A0AAN7MGG6"/>
<comment type="similarity">
    <text evidence="1">Belongs to the protein kinase superfamily. STE Ser/Thr protein kinase family. STE20 subfamily.</text>
</comment>
<accession>A0AAN7MGG6</accession>
<evidence type="ECO:0000256" key="4">
    <source>
        <dbReference type="ARBA" id="ARBA00022679"/>
    </source>
</evidence>
<dbReference type="Proteomes" id="UP001333110">
    <property type="component" value="Unassembled WGS sequence"/>
</dbReference>
<dbReference type="GO" id="GO:0005737">
    <property type="term" value="C:cytoplasm"/>
    <property type="evidence" value="ECO:0007669"/>
    <property type="project" value="TreeGrafter"/>
</dbReference>
<dbReference type="EMBL" id="JAUNZN010000252">
    <property type="protein sequence ID" value="KAK4805134.1"/>
    <property type="molecule type" value="Genomic_DNA"/>
</dbReference>
<feature type="region of interest" description="Disordered" evidence="10">
    <location>
        <begin position="1"/>
        <end position="23"/>
    </location>
</feature>
<keyword evidence="7" id="KW-0067">ATP-binding</keyword>
<keyword evidence="4" id="KW-0808">Transferase</keyword>
<dbReference type="GO" id="GO:0004674">
    <property type="term" value="F:protein serine/threonine kinase activity"/>
    <property type="evidence" value="ECO:0007669"/>
    <property type="project" value="UniProtKB-KW"/>
</dbReference>
<protein>
    <recommendedName>
        <fullName evidence="2">non-specific serine/threonine protein kinase</fullName>
        <ecNumber evidence="2">2.7.11.1</ecNumber>
    </recommendedName>
</protein>
<feature type="compositionally biased region" description="Pro residues" evidence="10">
    <location>
        <begin position="130"/>
        <end position="151"/>
    </location>
</feature>
<feature type="compositionally biased region" description="Pro residues" evidence="10">
    <location>
        <begin position="1"/>
        <end position="18"/>
    </location>
</feature>
<comment type="caution">
    <text evidence="11">The sequence shown here is derived from an EMBL/GenBank/DDBJ whole genome shotgun (WGS) entry which is preliminary data.</text>
</comment>
<evidence type="ECO:0000256" key="10">
    <source>
        <dbReference type="SAM" id="MobiDB-lite"/>
    </source>
</evidence>
<sequence length="214" mass="23350">MGMGPPGAPQLPKNPPGPIQGHLRLDETQEAEYQVLRLQLQQELELLNAYQSKIKMHTEAQQERELKDLEQRVSIRRALLEQRIEEEMLALQAERSERIRGLLERHARELEAFDAESLRLGFSGMALGGLPPPAAPPPPPAPPFPPRPPQRLPLDPRPPRRSPPTPPAPPPAAPPGFRRGPPRRRGRPPPAPEPPAPAEGRGRRGGGLGGGGGP</sequence>
<feature type="compositionally biased region" description="Gly residues" evidence="10">
    <location>
        <begin position="205"/>
        <end position="214"/>
    </location>
</feature>
<feature type="compositionally biased region" description="Pro residues" evidence="10">
    <location>
        <begin position="161"/>
        <end position="174"/>
    </location>
</feature>
<comment type="catalytic activity">
    <reaction evidence="9">
        <text>L-seryl-[protein] + ATP = O-phospho-L-seryl-[protein] + ADP + H(+)</text>
        <dbReference type="Rhea" id="RHEA:17989"/>
        <dbReference type="Rhea" id="RHEA-COMP:9863"/>
        <dbReference type="Rhea" id="RHEA-COMP:11604"/>
        <dbReference type="ChEBI" id="CHEBI:15378"/>
        <dbReference type="ChEBI" id="CHEBI:29999"/>
        <dbReference type="ChEBI" id="CHEBI:30616"/>
        <dbReference type="ChEBI" id="CHEBI:83421"/>
        <dbReference type="ChEBI" id="CHEBI:456216"/>
        <dbReference type="EC" id="2.7.11.1"/>
    </reaction>
</comment>
<feature type="compositionally biased region" description="Pro residues" evidence="10">
    <location>
        <begin position="188"/>
        <end position="197"/>
    </location>
</feature>
<keyword evidence="12" id="KW-1185">Reference proteome</keyword>
<reference evidence="11 12" key="1">
    <citation type="journal article" date="2023" name="J. Hered.">
        <title>Chromosome-level genome of the wood stork (Mycteria americana) provides insight into avian chromosome evolution.</title>
        <authorList>
            <person name="Flamio R. Jr."/>
            <person name="Ramstad K.M."/>
        </authorList>
    </citation>
    <scope>NUCLEOTIDE SEQUENCE [LARGE SCALE GENOMIC DNA]</scope>
    <source>
        <strain evidence="11">JAX WOST 10</strain>
    </source>
</reference>
<keyword evidence="5" id="KW-0547">Nucleotide-binding</keyword>
<gene>
    <name evidence="11" type="ORF">QYF61_005269</name>
</gene>
<dbReference type="PANTHER" id="PTHR47167:SF6">
    <property type="entry name" value="SERINE_THREONINE-PROTEIN KINASE TAO2"/>
    <property type="match status" value="1"/>
</dbReference>
<organism evidence="11 12">
    <name type="scientific">Mycteria americana</name>
    <name type="common">Wood stork</name>
    <dbReference type="NCBI Taxonomy" id="33587"/>
    <lineage>
        <taxon>Eukaryota</taxon>
        <taxon>Metazoa</taxon>
        <taxon>Chordata</taxon>
        <taxon>Craniata</taxon>
        <taxon>Vertebrata</taxon>
        <taxon>Euteleostomi</taxon>
        <taxon>Archelosauria</taxon>
        <taxon>Archosauria</taxon>
        <taxon>Dinosauria</taxon>
        <taxon>Saurischia</taxon>
        <taxon>Theropoda</taxon>
        <taxon>Coelurosauria</taxon>
        <taxon>Aves</taxon>
        <taxon>Neognathae</taxon>
        <taxon>Neoaves</taxon>
        <taxon>Aequornithes</taxon>
        <taxon>Ciconiiformes</taxon>
        <taxon>Ciconiidae</taxon>
        <taxon>Mycteria</taxon>
    </lineage>
</organism>
<evidence type="ECO:0000256" key="5">
    <source>
        <dbReference type="ARBA" id="ARBA00022741"/>
    </source>
</evidence>
<evidence type="ECO:0000256" key="8">
    <source>
        <dbReference type="ARBA" id="ARBA00047899"/>
    </source>
</evidence>
<dbReference type="PANTHER" id="PTHR47167">
    <property type="entry name" value="SERINE/THREONINE-PROTEIN KINASE TAO1-LIKE PROTEIN"/>
    <property type="match status" value="1"/>
</dbReference>
<evidence type="ECO:0000256" key="6">
    <source>
        <dbReference type="ARBA" id="ARBA00022777"/>
    </source>
</evidence>
<evidence type="ECO:0000313" key="12">
    <source>
        <dbReference type="Proteomes" id="UP001333110"/>
    </source>
</evidence>
<evidence type="ECO:0000256" key="7">
    <source>
        <dbReference type="ARBA" id="ARBA00022840"/>
    </source>
</evidence>
<evidence type="ECO:0000256" key="3">
    <source>
        <dbReference type="ARBA" id="ARBA00022527"/>
    </source>
</evidence>
<evidence type="ECO:0000256" key="1">
    <source>
        <dbReference type="ARBA" id="ARBA00008874"/>
    </source>
</evidence>
<keyword evidence="3" id="KW-0723">Serine/threonine-protein kinase</keyword>
<evidence type="ECO:0000313" key="11">
    <source>
        <dbReference type="EMBL" id="KAK4805134.1"/>
    </source>
</evidence>
<evidence type="ECO:0000256" key="2">
    <source>
        <dbReference type="ARBA" id="ARBA00012513"/>
    </source>
</evidence>